<protein>
    <recommendedName>
        <fullName evidence="5">CDP-diacylglycerol--glycerol-3-phosphate 3-phosphatidyltransferase</fullName>
        <ecNumber evidence="4">2.7.8.5</ecNumber>
    </recommendedName>
</protein>
<comment type="pathway">
    <text evidence="2">Phospholipid metabolism; phosphatidylglycerol biosynthesis; phosphatidylglycerol from CDP-diacylglycerol: step 1/2.</text>
</comment>
<dbReference type="Proteomes" id="UP000177925">
    <property type="component" value="Unassembled WGS sequence"/>
</dbReference>
<gene>
    <name evidence="15" type="ORF">A2150_04350</name>
</gene>
<feature type="transmembrane region" description="Helical" evidence="14">
    <location>
        <begin position="71"/>
        <end position="90"/>
    </location>
</feature>
<evidence type="ECO:0000313" key="15">
    <source>
        <dbReference type="EMBL" id="OGI43392.1"/>
    </source>
</evidence>
<feature type="transmembrane region" description="Helical" evidence="14">
    <location>
        <begin position="96"/>
        <end position="115"/>
    </location>
</feature>
<keyword evidence="12" id="KW-1208">Phospholipid metabolism</keyword>
<dbReference type="Gene3D" id="1.20.120.1760">
    <property type="match status" value="1"/>
</dbReference>
<evidence type="ECO:0000256" key="12">
    <source>
        <dbReference type="ARBA" id="ARBA00023264"/>
    </source>
</evidence>
<evidence type="ECO:0000256" key="9">
    <source>
        <dbReference type="ARBA" id="ARBA00023098"/>
    </source>
</evidence>
<evidence type="ECO:0000256" key="14">
    <source>
        <dbReference type="SAM" id="Phobius"/>
    </source>
</evidence>
<dbReference type="AlphaFoldDB" id="A0A1F6TE73"/>
<dbReference type="InterPro" id="IPR000462">
    <property type="entry name" value="CDP-OH_P_trans"/>
</dbReference>
<dbReference type="GO" id="GO:0046474">
    <property type="term" value="P:glycerophospholipid biosynthetic process"/>
    <property type="evidence" value="ECO:0007669"/>
    <property type="project" value="TreeGrafter"/>
</dbReference>
<evidence type="ECO:0000256" key="4">
    <source>
        <dbReference type="ARBA" id="ARBA00013170"/>
    </source>
</evidence>
<evidence type="ECO:0000256" key="11">
    <source>
        <dbReference type="ARBA" id="ARBA00023209"/>
    </source>
</evidence>
<comment type="subcellular location">
    <subcellularLocation>
        <location evidence="1">Membrane</location>
        <topology evidence="1">Multi-pass membrane protein</topology>
    </subcellularLocation>
</comment>
<keyword evidence="8 14" id="KW-1133">Transmembrane helix</keyword>
<comment type="similarity">
    <text evidence="3">Belongs to the CDP-alcohol phosphatidyltransferase class-I family.</text>
</comment>
<feature type="non-terminal residue" evidence="15">
    <location>
        <position position="194"/>
    </location>
</feature>
<keyword evidence="7 14" id="KW-0812">Transmembrane</keyword>
<evidence type="ECO:0000256" key="13">
    <source>
        <dbReference type="ARBA" id="ARBA00048586"/>
    </source>
</evidence>
<dbReference type="InterPro" id="IPR043130">
    <property type="entry name" value="CDP-OH_PTrfase_TM_dom"/>
</dbReference>
<evidence type="ECO:0000256" key="7">
    <source>
        <dbReference type="ARBA" id="ARBA00022692"/>
    </source>
</evidence>
<evidence type="ECO:0000256" key="1">
    <source>
        <dbReference type="ARBA" id="ARBA00004141"/>
    </source>
</evidence>
<proteinExistence type="inferred from homology"/>
<evidence type="ECO:0000313" key="16">
    <source>
        <dbReference type="Proteomes" id="UP000177925"/>
    </source>
</evidence>
<feature type="transmembrane region" description="Helical" evidence="14">
    <location>
        <begin position="5"/>
        <end position="24"/>
    </location>
</feature>
<evidence type="ECO:0000256" key="5">
    <source>
        <dbReference type="ARBA" id="ARBA00014944"/>
    </source>
</evidence>
<keyword evidence="9" id="KW-0443">Lipid metabolism</keyword>
<keyword evidence="10 14" id="KW-0472">Membrane</keyword>
<accession>A0A1F6TE73</accession>
<dbReference type="EC" id="2.7.8.5" evidence="4"/>
<comment type="caution">
    <text evidence="15">The sequence shown here is derived from an EMBL/GenBank/DDBJ whole genome shotgun (WGS) entry which is preliminary data.</text>
</comment>
<dbReference type="STRING" id="1817758.A2150_04350"/>
<dbReference type="InterPro" id="IPR050324">
    <property type="entry name" value="CDP-alcohol_PTase-I"/>
</dbReference>
<feature type="transmembrane region" description="Helical" evidence="14">
    <location>
        <begin position="30"/>
        <end position="50"/>
    </location>
</feature>
<sequence length="194" mass="20687">MNLSYLPNALTLSRIALVPLLILALKDQEYPLALGIFLIAGITDAADGYAAKRLNVMSRLGAILDPAADKILLVSAYVMLTLLGHIPFWLMLSVVFRDLLIVGGYLAYSSLVGTVQMNPTPVSKLNTVLQIGLIGLILAQQAGLFDLPAVIHLLVFLVLVTTVASGAHYAWIWGIQKDMKPAAAGKPVNADAPS</sequence>
<evidence type="ECO:0000256" key="3">
    <source>
        <dbReference type="ARBA" id="ARBA00010441"/>
    </source>
</evidence>
<keyword evidence="11" id="KW-0594">Phospholipid biosynthesis</keyword>
<keyword evidence="6" id="KW-0444">Lipid biosynthesis</keyword>
<dbReference type="Pfam" id="PF01066">
    <property type="entry name" value="CDP-OH_P_transf"/>
    <property type="match status" value="1"/>
</dbReference>
<dbReference type="GO" id="GO:0016020">
    <property type="term" value="C:membrane"/>
    <property type="evidence" value="ECO:0007669"/>
    <property type="project" value="UniProtKB-SubCell"/>
</dbReference>
<dbReference type="PIRSF" id="PIRSF000847">
    <property type="entry name" value="Phos_ph_gly_syn"/>
    <property type="match status" value="1"/>
</dbReference>
<name>A0A1F6TE73_9PROT</name>
<organism evidence="15 16">
    <name type="scientific">Candidatus Muproteobacteria bacterium RBG_16_64_11</name>
    <dbReference type="NCBI Taxonomy" id="1817758"/>
    <lineage>
        <taxon>Bacteria</taxon>
        <taxon>Pseudomonadati</taxon>
        <taxon>Pseudomonadota</taxon>
        <taxon>Candidatus Muproteobacteria</taxon>
    </lineage>
</organism>
<dbReference type="EMBL" id="MFSS01000058">
    <property type="protein sequence ID" value="OGI43392.1"/>
    <property type="molecule type" value="Genomic_DNA"/>
</dbReference>
<dbReference type="InterPro" id="IPR004570">
    <property type="entry name" value="Phosphatidylglycerol_P_synth"/>
</dbReference>
<dbReference type="GO" id="GO:0008444">
    <property type="term" value="F:CDP-diacylglycerol-glycerol-3-phosphate 3-phosphatidyltransferase activity"/>
    <property type="evidence" value="ECO:0007669"/>
    <property type="project" value="UniProtKB-EC"/>
</dbReference>
<dbReference type="PANTHER" id="PTHR14269">
    <property type="entry name" value="CDP-DIACYLGLYCEROL--GLYCEROL-3-PHOSPHATE 3-PHOSPHATIDYLTRANSFERASE-RELATED"/>
    <property type="match status" value="1"/>
</dbReference>
<reference evidence="15 16" key="1">
    <citation type="journal article" date="2016" name="Nat. Commun.">
        <title>Thousands of microbial genomes shed light on interconnected biogeochemical processes in an aquifer system.</title>
        <authorList>
            <person name="Anantharaman K."/>
            <person name="Brown C.T."/>
            <person name="Hug L.A."/>
            <person name="Sharon I."/>
            <person name="Castelle C.J."/>
            <person name="Probst A.J."/>
            <person name="Thomas B.C."/>
            <person name="Singh A."/>
            <person name="Wilkins M.J."/>
            <person name="Karaoz U."/>
            <person name="Brodie E.L."/>
            <person name="Williams K.H."/>
            <person name="Hubbard S.S."/>
            <person name="Banfield J.F."/>
        </authorList>
    </citation>
    <scope>NUCLEOTIDE SEQUENCE [LARGE SCALE GENOMIC DNA]</scope>
</reference>
<evidence type="ECO:0000256" key="2">
    <source>
        <dbReference type="ARBA" id="ARBA00005042"/>
    </source>
</evidence>
<evidence type="ECO:0000256" key="8">
    <source>
        <dbReference type="ARBA" id="ARBA00022989"/>
    </source>
</evidence>
<comment type="catalytic activity">
    <reaction evidence="13">
        <text>a CDP-1,2-diacyl-sn-glycerol + sn-glycerol 3-phosphate = a 1,2-diacyl-sn-glycero-3-phospho-(1'-sn-glycero-3'-phosphate) + CMP + H(+)</text>
        <dbReference type="Rhea" id="RHEA:12593"/>
        <dbReference type="ChEBI" id="CHEBI:15378"/>
        <dbReference type="ChEBI" id="CHEBI:57597"/>
        <dbReference type="ChEBI" id="CHEBI:58332"/>
        <dbReference type="ChEBI" id="CHEBI:60110"/>
        <dbReference type="ChEBI" id="CHEBI:60377"/>
        <dbReference type="EC" id="2.7.8.5"/>
    </reaction>
</comment>
<dbReference type="PANTHER" id="PTHR14269:SF62">
    <property type="entry name" value="CDP-DIACYLGLYCEROL--GLYCEROL-3-PHOSPHATE 3-PHOSPHATIDYLTRANSFERASE 1, CHLOROPLASTIC"/>
    <property type="match status" value="1"/>
</dbReference>
<evidence type="ECO:0000256" key="10">
    <source>
        <dbReference type="ARBA" id="ARBA00023136"/>
    </source>
</evidence>
<evidence type="ECO:0000256" key="6">
    <source>
        <dbReference type="ARBA" id="ARBA00022516"/>
    </source>
</evidence>
<feature type="transmembrane region" description="Helical" evidence="14">
    <location>
        <begin position="151"/>
        <end position="172"/>
    </location>
</feature>